<protein>
    <submittedName>
        <fullName evidence="1">Spore germination protein LC</fullName>
    </submittedName>
</protein>
<organism evidence="1 2">
    <name type="scientific">Bacillus thuringiensis HD-771</name>
    <dbReference type="NCBI Taxonomy" id="1218175"/>
    <lineage>
        <taxon>Bacteria</taxon>
        <taxon>Bacillati</taxon>
        <taxon>Bacillota</taxon>
        <taxon>Bacilli</taxon>
        <taxon>Bacillales</taxon>
        <taxon>Bacillaceae</taxon>
        <taxon>Bacillus</taxon>
        <taxon>Bacillus cereus group</taxon>
    </lineage>
</organism>
<dbReference type="KEGG" id="bti:BTG_07410"/>
<name>A0A9W3JF99_BACTU</name>
<dbReference type="Proteomes" id="UP000005259">
    <property type="component" value="Chromosome"/>
</dbReference>
<accession>A0A9W3JF99</accession>
<gene>
    <name evidence="1" type="ORF">BTG_07410</name>
</gene>
<reference evidence="1 2" key="1">
    <citation type="submission" date="2012-08" db="EMBL/GenBank/DDBJ databases">
        <authorList>
            <person name="Doggett N."/>
            <person name="Teshima H."/>
            <person name="Bruce D."/>
            <person name="Detter J.C."/>
            <person name="Johnson S.L."/>
            <person name="Han C."/>
        </authorList>
    </citation>
    <scope>NUCLEOTIDE SEQUENCE [LARGE SCALE GENOMIC DNA]</scope>
    <source>
        <strain evidence="1 2">HD-771</strain>
    </source>
</reference>
<dbReference type="EMBL" id="CP003752">
    <property type="protein sequence ID" value="AFQ14962.1"/>
    <property type="molecule type" value="Genomic_DNA"/>
</dbReference>
<sequence length="42" mass="5303">MHFSDYKQVMDEKRLTKNISKEMEQRIQKSIKLVQKNIRWMY</sequence>
<evidence type="ECO:0000313" key="2">
    <source>
        <dbReference type="Proteomes" id="UP000005259"/>
    </source>
</evidence>
<proteinExistence type="predicted"/>
<evidence type="ECO:0000313" key="1">
    <source>
        <dbReference type="EMBL" id="AFQ14962.1"/>
    </source>
</evidence>
<dbReference type="AlphaFoldDB" id="A0A9W3JF99"/>